<comment type="catalytic activity">
    <reaction evidence="10">
        <text>UDP-2-N,3-O-bis[(3R)-3-hydroxytetradecanoyl]-alpha-D-glucosamine + H2O = 2-N,3-O-bis[(3R)-3-hydroxytetradecanoyl]-alpha-D-glucosaminyl 1-phosphate + UMP + 2 H(+)</text>
        <dbReference type="Rhea" id="RHEA:25213"/>
        <dbReference type="ChEBI" id="CHEBI:15377"/>
        <dbReference type="ChEBI" id="CHEBI:15378"/>
        <dbReference type="ChEBI" id="CHEBI:57865"/>
        <dbReference type="ChEBI" id="CHEBI:57957"/>
        <dbReference type="ChEBI" id="CHEBI:78847"/>
        <dbReference type="EC" id="3.6.1.54"/>
    </reaction>
</comment>
<dbReference type="InterPro" id="IPR004843">
    <property type="entry name" value="Calcineurin-like_PHP"/>
</dbReference>
<dbReference type="RefSeq" id="WP_177168580.1">
    <property type="nucleotide sequence ID" value="NZ_FOHV01000005.1"/>
</dbReference>
<comment type="pathway">
    <text evidence="10">Glycolipid biosynthesis; lipid IV(A) biosynthesis; lipid IV(A) from (3R)-3-hydroxytetradecanoyl-[acyl-carrier-protein] and UDP-N-acetyl-alpha-D-glucosamine: step 4/6.</text>
</comment>
<feature type="binding site" evidence="10">
    <location>
        <position position="117"/>
    </location>
    <ligand>
        <name>Mn(2+)</name>
        <dbReference type="ChEBI" id="CHEBI:29035"/>
        <label>2</label>
    </ligand>
</feature>
<feature type="binding site" evidence="10">
    <location>
        <position position="125"/>
    </location>
    <ligand>
        <name>substrate</name>
    </ligand>
</feature>
<keyword evidence="8 10" id="KW-0472">Membrane</keyword>
<feature type="binding site" evidence="10">
    <location>
        <position position="163"/>
    </location>
    <ligand>
        <name>substrate</name>
    </ligand>
</feature>
<evidence type="ECO:0000256" key="3">
    <source>
        <dbReference type="ARBA" id="ARBA00022519"/>
    </source>
</evidence>
<dbReference type="EMBL" id="FOHV01000005">
    <property type="protein sequence ID" value="SES93475.1"/>
    <property type="molecule type" value="Genomic_DNA"/>
</dbReference>
<comment type="similarity">
    <text evidence="10">Belongs to the LpxH family.</text>
</comment>
<dbReference type="Pfam" id="PF00149">
    <property type="entry name" value="Metallophos"/>
    <property type="match status" value="1"/>
</dbReference>
<protein>
    <recommendedName>
        <fullName evidence="10">UDP-2,3-diacylglucosamine hydrolase</fullName>
        <ecNumber evidence="10">3.6.1.54</ecNumber>
    </recommendedName>
    <alternativeName>
        <fullName evidence="10">UDP-2,3-diacylglucosamine diphosphatase</fullName>
    </alternativeName>
</protein>
<evidence type="ECO:0000313" key="13">
    <source>
        <dbReference type="Proteomes" id="UP000242642"/>
    </source>
</evidence>
<comment type="subcellular location">
    <subcellularLocation>
        <location evidence="10">Cell inner membrane</location>
        <topology evidence="10">Peripheral membrane protein</topology>
        <orientation evidence="10">Cytoplasmic side</orientation>
    </subcellularLocation>
</comment>
<evidence type="ECO:0000256" key="8">
    <source>
        <dbReference type="ARBA" id="ARBA00023136"/>
    </source>
</evidence>
<keyword evidence="7 10" id="KW-0443">Lipid metabolism</keyword>
<gene>
    <name evidence="10" type="primary">lpxH</name>
    <name evidence="12" type="ORF">SAMN02583745_00955</name>
</gene>
<evidence type="ECO:0000259" key="11">
    <source>
        <dbReference type="Pfam" id="PF00149"/>
    </source>
</evidence>
<keyword evidence="1 10" id="KW-1003">Cell membrane</keyword>
<feature type="binding site" evidence="10">
    <location>
        <position position="167"/>
    </location>
    <ligand>
        <name>substrate</name>
    </ligand>
</feature>
<keyword evidence="9 10" id="KW-0464">Manganese</keyword>
<feature type="binding site" evidence="10">
    <location>
        <position position="43"/>
    </location>
    <ligand>
        <name>Mn(2+)</name>
        <dbReference type="ChEBI" id="CHEBI:29035"/>
        <label>2</label>
    </ligand>
</feature>
<evidence type="ECO:0000313" key="12">
    <source>
        <dbReference type="EMBL" id="SES93475.1"/>
    </source>
</evidence>
<dbReference type="GO" id="GO:0008758">
    <property type="term" value="F:UDP-2,3-diacylglucosamine hydrolase activity"/>
    <property type="evidence" value="ECO:0007669"/>
    <property type="project" value="UniProtKB-UniRule"/>
</dbReference>
<dbReference type="STRING" id="1123402.SAMN02583745_00955"/>
<dbReference type="Proteomes" id="UP000242642">
    <property type="component" value="Unassembled WGS sequence"/>
</dbReference>
<dbReference type="HAMAP" id="MF_00575">
    <property type="entry name" value="LpxH"/>
    <property type="match status" value="1"/>
</dbReference>
<dbReference type="PANTHER" id="PTHR34990:SF1">
    <property type="entry name" value="UDP-2,3-DIACYLGLUCOSAMINE HYDROLASE"/>
    <property type="match status" value="1"/>
</dbReference>
<accession>A0A1I0AGQ1</accession>
<keyword evidence="4 10" id="KW-0441">Lipid A biosynthesis</keyword>
<evidence type="ECO:0000256" key="6">
    <source>
        <dbReference type="ARBA" id="ARBA00022801"/>
    </source>
</evidence>
<dbReference type="UniPathway" id="UPA00359">
    <property type="reaction ID" value="UER00480"/>
</dbReference>
<keyword evidence="3 10" id="KW-0997">Cell inner membrane</keyword>
<feature type="domain" description="Calcineurin-like phosphoesterase" evidence="11">
    <location>
        <begin position="4"/>
        <end position="202"/>
    </location>
</feature>
<evidence type="ECO:0000256" key="4">
    <source>
        <dbReference type="ARBA" id="ARBA00022556"/>
    </source>
</evidence>
<comment type="cofactor">
    <cofactor evidence="10">
        <name>Mn(2+)</name>
        <dbReference type="ChEBI" id="CHEBI:29035"/>
    </cofactor>
    <text evidence="10">Binds 2 Mn(2+) ions per subunit in a binuclear metal center.</text>
</comment>
<keyword evidence="6 10" id="KW-0378">Hydrolase</keyword>
<sequence length="245" mass="28164">MIKPIYVIADLHLSELHPEITDGFLAFLKRAEQESSALYILGDLFDAWIGDDNMTPLNTLIAQSIKKLSAQGVNCYFMPGNRDFLLGQSYAKRCGMILIKETSYPIHVFGHSIRLLHGDILCTDDISYQRYRKIVHNPIVQWLFTRLSLNYRKHLANRLRQKSQSTNQFKPHEIMDVNMNAVAEIVKRYHLTHLIHGHTHRPGKHTLGDLACDRIVSGAWESLGWVIKISDEIELESFPLIHDHS</sequence>
<comment type="function">
    <text evidence="10">Hydrolyzes the pyrophosphate bond of UDP-2,3-diacylglucosamine to yield 2,3-diacylglucosamine 1-phosphate (lipid X) and UMP by catalyzing the attack of water at the alpha-P atom. Involved in the biosynthesis of lipid A, a phosphorylated glycolipid that anchors the lipopolysaccharide to the outer membrane of the cell.</text>
</comment>
<dbReference type="GO" id="GO:0005737">
    <property type="term" value="C:cytoplasm"/>
    <property type="evidence" value="ECO:0007669"/>
    <property type="project" value="InterPro"/>
</dbReference>
<dbReference type="AlphaFoldDB" id="A0A1I0AGQ1"/>
<evidence type="ECO:0000256" key="2">
    <source>
        <dbReference type="ARBA" id="ARBA00022516"/>
    </source>
</evidence>
<name>A0A1I0AGQ1_9GAMM</name>
<feature type="binding site" evidence="10">
    <location>
        <begin position="81"/>
        <end position="82"/>
    </location>
    <ligand>
        <name>substrate</name>
    </ligand>
</feature>
<evidence type="ECO:0000256" key="1">
    <source>
        <dbReference type="ARBA" id="ARBA00022475"/>
    </source>
</evidence>
<dbReference type="Gene3D" id="3.60.21.10">
    <property type="match status" value="1"/>
</dbReference>
<proteinExistence type="inferred from homology"/>
<dbReference type="PANTHER" id="PTHR34990">
    <property type="entry name" value="UDP-2,3-DIACYLGLUCOSAMINE HYDROLASE-RELATED"/>
    <property type="match status" value="1"/>
</dbReference>
<reference evidence="13" key="1">
    <citation type="submission" date="2016-10" db="EMBL/GenBank/DDBJ databases">
        <authorList>
            <person name="Varghese N."/>
            <person name="Submissions S."/>
        </authorList>
    </citation>
    <scope>NUCLEOTIDE SEQUENCE [LARGE SCALE GENOMIC DNA]</scope>
    <source>
        <strain evidence="13">DSM 18579</strain>
    </source>
</reference>
<evidence type="ECO:0000256" key="5">
    <source>
        <dbReference type="ARBA" id="ARBA00022723"/>
    </source>
</evidence>
<dbReference type="CDD" id="cd07398">
    <property type="entry name" value="MPP_YbbF-LpxH"/>
    <property type="match status" value="1"/>
</dbReference>
<evidence type="ECO:0000256" key="7">
    <source>
        <dbReference type="ARBA" id="ARBA00023098"/>
    </source>
</evidence>
<feature type="binding site" evidence="10">
    <location>
        <position position="198"/>
    </location>
    <ligand>
        <name>substrate</name>
    </ligand>
</feature>
<dbReference type="GO" id="GO:0019897">
    <property type="term" value="C:extrinsic component of plasma membrane"/>
    <property type="evidence" value="ECO:0007669"/>
    <property type="project" value="UniProtKB-UniRule"/>
</dbReference>
<feature type="binding site" evidence="10">
    <location>
        <position position="200"/>
    </location>
    <ligand>
        <name>Mn(2+)</name>
        <dbReference type="ChEBI" id="CHEBI:29035"/>
        <label>1</label>
    </ligand>
</feature>
<dbReference type="InterPro" id="IPR010138">
    <property type="entry name" value="UDP-diacylglucosamine_Hdrlase"/>
</dbReference>
<dbReference type="NCBIfam" id="TIGR01854">
    <property type="entry name" value="lipid_A_lpxH"/>
    <property type="match status" value="1"/>
</dbReference>
<feature type="binding site" evidence="10">
    <location>
        <position position="81"/>
    </location>
    <ligand>
        <name>Mn(2+)</name>
        <dbReference type="ChEBI" id="CHEBI:29035"/>
        <label>2</label>
    </ligand>
</feature>
<keyword evidence="13" id="KW-1185">Reference proteome</keyword>
<dbReference type="NCBIfam" id="NF003743">
    <property type="entry name" value="PRK05340.1"/>
    <property type="match status" value="1"/>
</dbReference>
<feature type="binding site" evidence="10">
    <location>
        <position position="170"/>
    </location>
    <ligand>
        <name>substrate</name>
    </ligand>
</feature>
<dbReference type="InterPro" id="IPR029052">
    <property type="entry name" value="Metallo-depent_PP-like"/>
</dbReference>
<feature type="binding site" evidence="10">
    <location>
        <position position="12"/>
    </location>
    <ligand>
        <name>Mn(2+)</name>
        <dbReference type="ChEBI" id="CHEBI:29035"/>
        <label>1</label>
    </ligand>
</feature>
<dbReference type="EC" id="3.6.1.54" evidence="10"/>
<dbReference type="GO" id="GO:0030145">
    <property type="term" value="F:manganese ion binding"/>
    <property type="evidence" value="ECO:0007669"/>
    <property type="project" value="UniProtKB-UniRule"/>
</dbReference>
<evidence type="ECO:0000256" key="9">
    <source>
        <dbReference type="ARBA" id="ARBA00023211"/>
    </source>
</evidence>
<keyword evidence="5 10" id="KW-0479">Metal-binding</keyword>
<dbReference type="SUPFAM" id="SSF56300">
    <property type="entry name" value="Metallo-dependent phosphatases"/>
    <property type="match status" value="1"/>
</dbReference>
<dbReference type="InterPro" id="IPR043461">
    <property type="entry name" value="LpxH-like"/>
</dbReference>
<organism evidence="12 13">
    <name type="scientific">Thorsellia anophelis DSM 18579</name>
    <dbReference type="NCBI Taxonomy" id="1123402"/>
    <lineage>
        <taxon>Bacteria</taxon>
        <taxon>Pseudomonadati</taxon>
        <taxon>Pseudomonadota</taxon>
        <taxon>Gammaproteobacteria</taxon>
        <taxon>Enterobacterales</taxon>
        <taxon>Thorselliaceae</taxon>
        <taxon>Thorsellia</taxon>
    </lineage>
</organism>
<keyword evidence="2 10" id="KW-0444">Lipid biosynthesis</keyword>
<dbReference type="GO" id="GO:0009245">
    <property type="term" value="P:lipid A biosynthetic process"/>
    <property type="evidence" value="ECO:0007669"/>
    <property type="project" value="UniProtKB-UniRule"/>
</dbReference>
<evidence type="ECO:0000256" key="10">
    <source>
        <dbReference type="HAMAP-Rule" id="MF_00575"/>
    </source>
</evidence>
<feature type="binding site" evidence="10">
    <location>
        <position position="198"/>
    </location>
    <ligand>
        <name>Mn(2+)</name>
        <dbReference type="ChEBI" id="CHEBI:29035"/>
        <label>2</label>
    </ligand>
</feature>
<feature type="binding site" evidence="10">
    <location>
        <position position="43"/>
    </location>
    <ligand>
        <name>Mn(2+)</name>
        <dbReference type="ChEBI" id="CHEBI:29035"/>
        <label>1</label>
    </ligand>
</feature>
<feature type="binding site" evidence="10">
    <location>
        <position position="10"/>
    </location>
    <ligand>
        <name>Mn(2+)</name>
        <dbReference type="ChEBI" id="CHEBI:29035"/>
        <label>1</label>
    </ligand>
</feature>